<reference evidence="8 9" key="1">
    <citation type="submission" date="2023-05" db="EMBL/GenBank/DDBJ databases">
        <authorList>
            <person name="Guo Y."/>
        </authorList>
    </citation>
    <scope>NUCLEOTIDE SEQUENCE [LARGE SCALE GENOMIC DNA]</scope>
    <source>
        <strain evidence="8 9">GR2756</strain>
    </source>
</reference>
<evidence type="ECO:0000256" key="6">
    <source>
        <dbReference type="ARBA" id="ARBA00023136"/>
    </source>
</evidence>
<evidence type="ECO:0000256" key="1">
    <source>
        <dbReference type="ARBA" id="ARBA00004651"/>
    </source>
</evidence>
<keyword evidence="5 7" id="KW-1133">Transmembrane helix</keyword>
<dbReference type="EMBL" id="JAVUPU010000014">
    <property type="protein sequence ID" value="MDT9600898.1"/>
    <property type="molecule type" value="Genomic_DNA"/>
</dbReference>
<evidence type="ECO:0000313" key="9">
    <source>
        <dbReference type="Proteomes" id="UP001259572"/>
    </source>
</evidence>
<proteinExistence type="inferred from homology"/>
<feature type="transmembrane region" description="Helical" evidence="7">
    <location>
        <begin position="454"/>
        <end position="474"/>
    </location>
</feature>
<dbReference type="RefSeq" id="WP_315728467.1">
    <property type="nucleotide sequence ID" value="NZ_JAVUPU010000014.1"/>
</dbReference>
<comment type="subcellular location">
    <subcellularLocation>
        <location evidence="1">Cell membrane</location>
        <topology evidence="1">Multi-pass membrane protein</topology>
    </subcellularLocation>
</comment>
<dbReference type="InterPro" id="IPR050833">
    <property type="entry name" value="Poly_Biosynth_Transport"/>
</dbReference>
<evidence type="ECO:0000256" key="5">
    <source>
        <dbReference type="ARBA" id="ARBA00022989"/>
    </source>
</evidence>
<feature type="transmembrane region" description="Helical" evidence="7">
    <location>
        <begin position="184"/>
        <end position="206"/>
    </location>
</feature>
<keyword evidence="6 7" id="KW-0472">Membrane</keyword>
<evidence type="ECO:0000256" key="7">
    <source>
        <dbReference type="SAM" id="Phobius"/>
    </source>
</evidence>
<evidence type="ECO:0000256" key="3">
    <source>
        <dbReference type="ARBA" id="ARBA00022475"/>
    </source>
</evidence>
<feature type="transmembrane region" description="Helical" evidence="7">
    <location>
        <begin position="252"/>
        <end position="270"/>
    </location>
</feature>
<dbReference type="PANTHER" id="PTHR30250">
    <property type="entry name" value="PST FAMILY PREDICTED COLANIC ACID TRANSPORTER"/>
    <property type="match status" value="1"/>
</dbReference>
<comment type="caution">
    <text evidence="8">The sequence shown here is derived from an EMBL/GenBank/DDBJ whole genome shotgun (WGS) entry which is preliminary data.</text>
</comment>
<dbReference type="CDD" id="cd13127">
    <property type="entry name" value="MATE_tuaB_like"/>
    <property type="match status" value="1"/>
</dbReference>
<feature type="transmembrane region" description="Helical" evidence="7">
    <location>
        <begin position="218"/>
        <end position="240"/>
    </location>
</feature>
<gene>
    <name evidence="8" type="ORF">RQX22_18245</name>
</gene>
<protein>
    <submittedName>
        <fullName evidence="8">Lipopolysaccharide biosynthesis protein</fullName>
    </submittedName>
</protein>
<keyword evidence="3" id="KW-1003">Cell membrane</keyword>
<feature type="transmembrane region" description="Helical" evidence="7">
    <location>
        <begin position="421"/>
        <end position="442"/>
    </location>
</feature>
<feature type="transmembrane region" description="Helical" evidence="7">
    <location>
        <begin position="95"/>
        <end position="116"/>
    </location>
</feature>
<dbReference type="Pfam" id="PF13440">
    <property type="entry name" value="Polysacc_synt_3"/>
    <property type="match status" value="1"/>
</dbReference>
<evidence type="ECO:0000256" key="4">
    <source>
        <dbReference type="ARBA" id="ARBA00022692"/>
    </source>
</evidence>
<sequence>MTGKRLQEKEELGLTDKVRGAVIWRSGSQIVAQLVTWAATFLVIRMLAPSDYGLFAMTQAILVLLSLMNGWGYANALVRSESISPREIRQVFGMLLLLNGGLALAQIVLAPLAAAYFRQPLVTELLRVQALIYLATPFIALGHALLGRRMDFRRPGQIHLLAALLSAATALAGAALGWGVWTLVAAPIVLFWTQAIGMAIAARLLILPSFRFAGAGHLFRYGNAMLLVQFFWFIQSQSAVFIAGRQFDTHSLGLYTTALFLTQILAAKFVPPLNEVAFAAYSRIQDKPDAVSFAFLKAVRLIMLIALPFYFGLAVTAEPLVLTMLGPKWEGTIPLVAILAWAMPFMTVQIMVAPATNAIGREDISVRTGMIGALVLPVCFLIGVGHGPFGMAVAWLVGFPILTAATFRMALPAIGTSITDLVRALAPGLAASAAMAIAVTALDHMLPAMAPQPRLALLVLAGTVFYGGLLFIFARQLVAEVVALVLRQPAALKPRTL</sequence>
<accession>A0ABU3QD25</accession>
<name>A0ABU3QD25_9SPHN</name>
<feature type="transmembrane region" description="Helical" evidence="7">
    <location>
        <begin position="30"/>
        <end position="48"/>
    </location>
</feature>
<dbReference type="Proteomes" id="UP001259572">
    <property type="component" value="Unassembled WGS sequence"/>
</dbReference>
<evidence type="ECO:0000256" key="2">
    <source>
        <dbReference type="ARBA" id="ARBA00007430"/>
    </source>
</evidence>
<feature type="transmembrane region" description="Helical" evidence="7">
    <location>
        <begin position="54"/>
        <end position="74"/>
    </location>
</feature>
<keyword evidence="9" id="KW-1185">Reference proteome</keyword>
<feature type="transmembrane region" description="Helical" evidence="7">
    <location>
        <begin position="331"/>
        <end position="352"/>
    </location>
</feature>
<evidence type="ECO:0000313" key="8">
    <source>
        <dbReference type="EMBL" id="MDT9600898.1"/>
    </source>
</evidence>
<organism evidence="8 9">
    <name type="scientific">Sphingosinicella rhizophila</name>
    <dbReference type="NCBI Taxonomy" id="3050082"/>
    <lineage>
        <taxon>Bacteria</taxon>
        <taxon>Pseudomonadati</taxon>
        <taxon>Pseudomonadota</taxon>
        <taxon>Alphaproteobacteria</taxon>
        <taxon>Sphingomonadales</taxon>
        <taxon>Sphingosinicellaceae</taxon>
        <taxon>Sphingosinicella</taxon>
    </lineage>
</organism>
<feature type="transmembrane region" description="Helical" evidence="7">
    <location>
        <begin position="364"/>
        <end position="383"/>
    </location>
</feature>
<comment type="similarity">
    <text evidence="2">Belongs to the polysaccharide synthase family.</text>
</comment>
<dbReference type="PANTHER" id="PTHR30250:SF10">
    <property type="entry name" value="LIPOPOLYSACCHARIDE BIOSYNTHESIS PROTEIN WZXC"/>
    <property type="match status" value="1"/>
</dbReference>
<keyword evidence="4 7" id="KW-0812">Transmembrane</keyword>
<feature type="transmembrane region" description="Helical" evidence="7">
    <location>
        <begin position="290"/>
        <end position="311"/>
    </location>
</feature>
<feature type="transmembrane region" description="Helical" evidence="7">
    <location>
        <begin position="158"/>
        <end position="178"/>
    </location>
</feature>
<feature type="transmembrane region" description="Helical" evidence="7">
    <location>
        <begin position="128"/>
        <end position="146"/>
    </location>
</feature>
<feature type="transmembrane region" description="Helical" evidence="7">
    <location>
        <begin position="389"/>
        <end position="409"/>
    </location>
</feature>